<dbReference type="InterPro" id="IPR014059">
    <property type="entry name" value="TraI/TrwC_relax"/>
</dbReference>
<dbReference type="CDD" id="cd18809">
    <property type="entry name" value="SF1_C_RecD"/>
    <property type="match status" value="1"/>
</dbReference>
<dbReference type="NCBIfam" id="NF041492">
    <property type="entry name" value="MobF"/>
    <property type="match status" value="1"/>
</dbReference>
<evidence type="ECO:0000259" key="2">
    <source>
        <dbReference type="Pfam" id="PF13538"/>
    </source>
</evidence>
<dbReference type="InterPro" id="IPR027417">
    <property type="entry name" value="P-loop_NTPase"/>
</dbReference>
<dbReference type="RefSeq" id="WP_010034174.1">
    <property type="nucleotide sequence ID" value="NZ_CP025958.1"/>
</dbReference>
<dbReference type="InterPro" id="IPR027785">
    <property type="entry name" value="UvrD-like_helicase_C"/>
</dbReference>
<dbReference type="Pfam" id="PF08751">
    <property type="entry name" value="TrwC"/>
    <property type="match status" value="1"/>
</dbReference>
<dbReference type="SUPFAM" id="SSF52540">
    <property type="entry name" value="P-loop containing nucleoside triphosphate hydrolases"/>
    <property type="match status" value="2"/>
</dbReference>
<proteinExistence type="predicted"/>
<dbReference type="AlphaFoldDB" id="A0A2Z3H9D5"/>
<dbReference type="KEGG" id="gog:C1280_26240"/>
<dbReference type="EMBL" id="CP025958">
    <property type="protein sequence ID" value="AWM40157.1"/>
    <property type="molecule type" value="Genomic_DNA"/>
</dbReference>
<dbReference type="SUPFAM" id="SSF55464">
    <property type="entry name" value="Origin of replication-binding domain, RBD-like"/>
    <property type="match status" value="1"/>
</dbReference>
<name>A0A2Z3H9D5_9BACT</name>
<evidence type="ECO:0000313" key="4">
    <source>
        <dbReference type="Proteomes" id="UP000245802"/>
    </source>
</evidence>
<evidence type="ECO:0000259" key="1">
    <source>
        <dbReference type="Pfam" id="PF08751"/>
    </source>
</evidence>
<evidence type="ECO:0008006" key="5">
    <source>
        <dbReference type="Google" id="ProtNLM"/>
    </source>
</evidence>
<feature type="domain" description="TrwC relaxase" evidence="1">
    <location>
        <begin position="11"/>
        <end position="282"/>
    </location>
</feature>
<protein>
    <recommendedName>
        <fullName evidence="5">Conjugative relaxase</fullName>
    </recommendedName>
</protein>
<gene>
    <name evidence="3" type="ORF">C1280_26240</name>
</gene>
<dbReference type="Gene3D" id="3.40.50.300">
    <property type="entry name" value="P-loop containing nucleotide triphosphate hydrolases"/>
    <property type="match status" value="2"/>
</dbReference>
<dbReference type="OrthoDB" id="1826980at2"/>
<evidence type="ECO:0000313" key="3">
    <source>
        <dbReference type="EMBL" id="AWM40157.1"/>
    </source>
</evidence>
<organism evidence="3 4">
    <name type="scientific">Gemmata obscuriglobus</name>
    <dbReference type="NCBI Taxonomy" id="114"/>
    <lineage>
        <taxon>Bacteria</taxon>
        <taxon>Pseudomonadati</taxon>
        <taxon>Planctomycetota</taxon>
        <taxon>Planctomycetia</taxon>
        <taxon>Gemmatales</taxon>
        <taxon>Gemmataceae</taxon>
        <taxon>Gemmata</taxon>
    </lineage>
</organism>
<dbReference type="NCBIfam" id="TIGR02686">
    <property type="entry name" value="relax_trwC"/>
    <property type="match status" value="1"/>
</dbReference>
<accession>A0A2Z3H9D5</accession>
<dbReference type="Proteomes" id="UP000245802">
    <property type="component" value="Chromosome"/>
</dbReference>
<dbReference type="Pfam" id="PF13538">
    <property type="entry name" value="UvrD_C_2"/>
    <property type="match status" value="1"/>
</dbReference>
<dbReference type="InterPro" id="IPR014862">
    <property type="entry name" value="TrwC"/>
</dbReference>
<feature type="domain" description="UvrD-like helicase C-terminal" evidence="2">
    <location>
        <begin position="767"/>
        <end position="814"/>
    </location>
</feature>
<dbReference type="Pfam" id="PF13604">
    <property type="entry name" value="AAA_30"/>
    <property type="match status" value="1"/>
</dbReference>
<sequence length="882" mass="96260">MLRIVQQSHANAAKGYYAQSDYYVDGAELPGAWGGRGAALLGLSGEVQREDFHALCDNHDPRSGRQLTARTKSERTVLYDWSFDVPKAVSLLYELGGDERILDVFRGAVQDTMNEIEPETQTRVRKGGAAEDRTTGNMAWAMFVHRTSRPSKEDLKPDPQLHAHVTVFNATWDRDEGRWKATQHRDLKRDAPYWQEAFHARLAAGLGDLGYGIERRGKDWSIAGISPTLEKKFSRRRTEIDALAEKLGMTDPAQRATLGATSRLNKVDDGIESLRSYWRGRLDGKEQAELDGVRKAAEGGLAPSRAVSVEDAVRYSMAHHFERDAVVPEKRLLAEALRYGIGVVRPEGLRAEAERQGALTTTLDGQRVTTSRAVLAEEQKLLSFARDGRGTCVPIAANHRLRRDWLSAEQQGAVRHVLGSSDRVVLARGVAGAGKTTLIQEAVEEIRAAGLPVAVLAPTALAARDVLREHFAESDTVAAFLTDEKAQARMRGGVIWVDEAGLLGVHDLAQVFEVAREQDARVVLMGDTRQHRSVARGPALSLLESHAGLPVAEVKDIRRQKAAYKQAVEHLAAGRTEDGFAALDVLGWVREAGEDRNATIATDYMVATGGGQTALVVAPTHKEGEAVTAAIRERRKAAGQLGEERAFNRLVPLNLTEAERADRHAYRGGEVLQFVRGAKGHVAGSRLAVTEPEAVPVSLAGRFQAYRRAELKVAVGDVIRLTAGGKASDGSRLSNGTTFTVTGFTATGDLQLDTGKILPAGFGHLAHGYASTSHASQGRTVDRVLIAQPADTFVASTREQFYVSVSRARRLATIYTDDKNALREAVQRAECRVSATDLIAFRGPKQLNRRVTFLQRLASLARARQFEAELAHARDERTGRGG</sequence>
<keyword evidence="4" id="KW-1185">Reference proteome</keyword>
<reference evidence="3 4" key="1">
    <citation type="submission" date="2018-01" db="EMBL/GenBank/DDBJ databases">
        <title>G. obscuriglobus.</title>
        <authorList>
            <person name="Franke J."/>
            <person name="Blomberg W."/>
            <person name="Selmecki A."/>
        </authorList>
    </citation>
    <scope>NUCLEOTIDE SEQUENCE [LARGE SCALE GENOMIC DNA]</scope>
    <source>
        <strain evidence="3 4">DSM 5831</strain>
    </source>
</reference>